<reference evidence="2 3" key="1">
    <citation type="submission" date="2023-07" db="EMBL/GenBank/DDBJ databases">
        <title>Genomic Encyclopedia of Type Strains, Phase IV (KMG-IV): sequencing the most valuable type-strain genomes for metagenomic binning, comparative biology and taxonomic classification.</title>
        <authorList>
            <person name="Goeker M."/>
        </authorList>
    </citation>
    <scope>NUCLEOTIDE SEQUENCE [LARGE SCALE GENOMIC DNA]</scope>
    <source>
        <strain evidence="2 3">DSM 22170</strain>
    </source>
</reference>
<evidence type="ECO:0000313" key="2">
    <source>
        <dbReference type="EMBL" id="MDR6243872.1"/>
    </source>
</evidence>
<evidence type="ECO:0000313" key="3">
    <source>
        <dbReference type="Proteomes" id="UP001185028"/>
    </source>
</evidence>
<feature type="chain" id="PRO_5046824837" evidence="1">
    <location>
        <begin position="22"/>
        <end position="239"/>
    </location>
</feature>
<sequence>MNKKSAALLAVAIALVAYAHAANQRHHISTSSPTWLASQTATPATLALADSTDSNEIEPKHNSANSSTALPVRTITSESMTLDSLAAQLSTDTNITIDEARQWIEADQSPEIGTNDQARYVVFTSFFHATDAFTPYLKIYCETEQNGSTLSIKRIISYHLVHVFGSLNKPFAGNVDVFLASPDTIHYVVNGDFYEQGITTTQLDTSPDGLMRLTYSIAGSANWYAYVYSEQDIRYPQGD</sequence>
<protein>
    <submittedName>
        <fullName evidence="2">Uncharacterized protein</fullName>
    </submittedName>
</protein>
<organism evidence="2 3">
    <name type="scientific">Paenibacillus hunanensis</name>
    <dbReference type="NCBI Taxonomy" id="539262"/>
    <lineage>
        <taxon>Bacteria</taxon>
        <taxon>Bacillati</taxon>
        <taxon>Bacillota</taxon>
        <taxon>Bacilli</taxon>
        <taxon>Bacillales</taxon>
        <taxon>Paenibacillaceae</taxon>
        <taxon>Paenibacillus</taxon>
    </lineage>
</organism>
<dbReference type="RefSeq" id="WP_188775973.1">
    <property type="nucleotide sequence ID" value="NZ_BMMB01000005.1"/>
</dbReference>
<dbReference type="EMBL" id="JAVDQH010000006">
    <property type="protein sequence ID" value="MDR6243872.1"/>
    <property type="molecule type" value="Genomic_DNA"/>
</dbReference>
<comment type="caution">
    <text evidence="2">The sequence shown here is derived from an EMBL/GenBank/DDBJ whole genome shotgun (WGS) entry which is preliminary data.</text>
</comment>
<proteinExistence type="predicted"/>
<keyword evidence="3" id="KW-1185">Reference proteome</keyword>
<accession>A0ABU1IX86</accession>
<dbReference type="Proteomes" id="UP001185028">
    <property type="component" value="Unassembled WGS sequence"/>
</dbReference>
<feature type="signal peptide" evidence="1">
    <location>
        <begin position="1"/>
        <end position="21"/>
    </location>
</feature>
<name>A0ABU1IX86_9BACL</name>
<gene>
    <name evidence="2" type="ORF">JOC58_001765</name>
</gene>
<evidence type="ECO:0000256" key="1">
    <source>
        <dbReference type="SAM" id="SignalP"/>
    </source>
</evidence>
<keyword evidence="1" id="KW-0732">Signal</keyword>